<evidence type="ECO:0000313" key="3">
    <source>
        <dbReference type="Proteomes" id="UP001141253"/>
    </source>
</evidence>
<protein>
    <submittedName>
        <fullName evidence="2">Uncharacterized protein</fullName>
    </submittedName>
</protein>
<feature type="transmembrane region" description="Helical" evidence="1">
    <location>
        <begin position="149"/>
        <end position="171"/>
    </location>
</feature>
<comment type="caution">
    <text evidence="2">The sequence shown here is derived from an EMBL/GenBank/DDBJ whole genome shotgun (WGS) entry which is preliminary data.</text>
</comment>
<gene>
    <name evidence="2" type="ORF">OIU77_007677</name>
</gene>
<evidence type="ECO:0000256" key="1">
    <source>
        <dbReference type="SAM" id="Phobius"/>
    </source>
</evidence>
<accession>A0ABQ9AIB7</accession>
<sequence>MFLGPEQLGSLLSIRGCYQYHKRAGDKRVDNVEADAEQGACGKWAFIFQILFQMNAGAVMLTDCVFWFILVPFLAIKDYHLSSLIIGMHSLNVVFLLGDTALNCLRFPWFRMAYFFTWTIVYVLFQWIVHATFRLWWPYPFLDLSSPYAPFMVLLGSSDAHPLLLCFRFYFKAETHYVFKMVPRVLSMSEVEGLGNLESQHSFKENVNFCVVS</sequence>
<feature type="transmembrane region" description="Helical" evidence="1">
    <location>
        <begin position="114"/>
        <end position="137"/>
    </location>
</feature>
<reference evidence="2" key="1">
    <citation type="submission" date="2022-10" db="EMBL/GenBank/DDBJ databases">
        <authorList>
            <person name="Hyden B.L."/>
            <person name="Feng K."/>
            <person name="Yates T."/>
            <person name="Jawdy S."/>
            <person name="Smart L.B."/>
            <person name="Muchero W."/>
        </authorList>
    </citation>
    <scope>NUCLEOTIDE SEQUENCE</scope>
    <source>
        <tissue evidence="2">Shoot tip</tissue>
    </source>
</reference>
<keyword evidence="1" id="KW-0472">Membrane</keyword>
<reference evidence="2" key="2">
    <citation type="journal article" date="2023" name="Int. J. Mol. Sci.">
        <title>De Novo Assembly and Annotation of 11 Diverse Shrub Willow (Salix) Genomes Reveals Novel Gene Organization in Sex-Linked Regions.</title>
        <authorList>
            <person name="Hyden B."/>
            <person name="Feng K."/>
            <person name="Yates T.B."/>
            <person name="Jawdy S."/>
            <person name="Cereghino C."/>
            <person name="Smart L.B."/>
            <person name="Muchero W."/>
        </authorList>
    </citation>
    <scope>NUCLEOTIDE SEQUENCE</scope>
    <source>
        <tissue evidence="2">Shoot tip</tissue>
    </source>
</reference>
<dbReference type="EMBL" id="JAPFFI010000020">
    <property type="protein sequence ID" value="KAJ6339780.1"/>
    <property type="molecule type" value="Genomic_DNA"/>
</dbReference>
<keyword evidence="3" id="KW-1185">Reference proteome</keyword>
<proteinExistence type="predicted"/>
<dbReference type="Proteomes" id="UP001141253">
    <property type="component" value="Chromosome 15W"/>
</dbReference>
<keyword evidence="1" id="KW-0812">Transmembrane</keyword>
<dbReference type="PANTHER" id="PTHR12242">
    <property type="entry name" value="OS02G0130600 PROTEIN-RELATED"/>
    <property type="match status" value="1"/>
</dbReference>
<dbReference type="PANTHER" id="PTHR12242:SF22">
    <property type="entry name" value="OS02G0130600 PROTEIN"/>
    <property type="match status" value="1"/>
</dbReference>
<name>A0ABQ9AIB7_9ROSI</name>
<organism evidence="2 3">
    <name type="scientific">Salix suchowensis</name>
    <dbReference type="NCBI Taxonomy" id="1278906"/>
    <lineage>
        <taxon>Eukaryota</taxon>
        <taxon>Viridiplantae</taxon>
        <taxon>Streptophyta</taxon>
        <taxon>Embryophyta</taxon>
        <taxon>Tracheophyta</taxon>
        <taxon>Spermatophyta</taxon>
        <taxon>Magnoliopsida</taxon>
        <taxon>eudicotyledons</taxon>
        <taxon>Gunneridae</taxon>
        <taxon>Pentapetalae</taxon>
        <taxon>rosids</taxon>
        <taxon>fabids</taxon>
        <taxon>Malpighiales</taxon>
        <taxon>Salicaceae</taxon>
        <taxon>Saliceae</taxon>
        <taxon>Salix</taxon>
    </lineage>
</organism>
<evidence type="ECO:0000313" key="2">
    <source>
        <dbReference type="EMBL" id="KAJ6339780.1"/>
    </source>
</evidence>
<keyword evidence="1" id="KW-1133">Transmembrane helix</keyword>
<feature type="transmembrane region" description="Helical" evidence="1">
    <location>
        <begin position="56"/>
        <end position="75"/>
    </location>
</feature>